<evidence type="ECO:0000313" key="2">
    <source>
        <dbReference type="Proteomes" id="UP001055879"/>
    </source>
</evidence>
<organism evidence="1 2">
    <name type="scientific">Arctium lappa</name>
    <name type="common">Greater burdock</name>
    <name type="synonym">Lappa major</name>
    <dbReference type="NCBI Taxonomy" id="4217"/>
    <lineage>
        <taxon>Eukaryota</taxon>
        <taxon>Viridiplantae</taxon>
        <taxon>Streptophyta</taxon>
        <taxon>Embryophyta</taxon>
        <taxon>Tracheophyta</taxon>
        <taxon>Spermatophyta</taxon>
        <taxon>Magnoliopsida</taxon>
        <taxon>eudicotyledons</taxon>
        <taxon>Gunneridae</taxon>
        <taxon>Pentapetalae</taxon>
        <taxon>asterids</taxon>
        <taxon>campanulids</taxon>
        <taxon>Asterales</taxon>
        <taxon>Asteraceae</taxon>
        <taxon>Carduoideae</taxon>
        <taxon>Cardueae</taxon>
        <taxon>Arctiinae</taxon>
        <taxon>Arctium</taxon>
    </lineage>
</organism>
<accession>A0ACB9AX96</accession>
<sequence length="78" mass="9180">MCGLICCIDREGLLFGRVLYRWNERVTQHFSFTSHSLKFPSTPRPPEEFEKTLKSLPKNLSLFSRYLSTNLQIKSWQA</sequence>
<name>A0ACB9AX96_ARCLA</name>
<proteinExistence type="predicted"/>
<reference evidence="2" key="1">
    <citation type="journal article" date="2022" name="Mol. Ecol. Resour.">
        <title>The genomes of chicory, endive, great burdock and yacon provide insights into Asteraceae palaeo-polyploidization history and plant inulin production.</title>
        <authorList>
            <person name="Fan W."/>
            <person name="Wang S."/>
            <person name="Wang H."/>
            <person name="Wang A."/>
            <person name="Jiang F."/>
            <person name="Liu H."/>
            <person name="Zhao H."/>
            <person name="Xu D."/>
            <person name="Zhang Y."/>
        </authorList>
    </citation>
    <scope>NUCLEOTIDE SEQUENCE [LARGE SCALE GENOMIC DNA]</scope>
    <source>
        <strain evidence="2">cv. Niubang</strain>
    </source>
</reference>
<comment type="caution">
    <text evidence="1">The sequence shown here is derived from an EMBL/GenBank/DDBJ whole genome shotgun (WGS) entry which is preliminary data.</text>
</comment>
<dbReference type="EMBL" id="CM042053">
    <property type="protein sequence ID" value="KAI3714545.1"/>
    <property type="molecule type" value="Genomic_DNA"/>
</dbReference>
<dbReference type="Proteomes" id="UP001055879">
    <property type="component" value="Linkage Group LG07"/>
</dbReference>
<keyword evidence="2" id="KW-1185">Reference proteome</keyword>
<gene>
    <name evidence="1" type="ORF">L6452_21501</name>
</gene>
<evidence type="ECO:0000313" key="1">
    <source>
        <dbReference type="EMBL" id="KAI3714545.1"/>
    </source>
</evidence>
<reference evidence="1 2" key="2">
    <citation type="journal article" date="2022" name="Mol. Ecol. Resour.">
        <title>The genomes of chicory, endive, great burdock and yacon provide insights into Asteraceae paleo-polyploidization history and plant inulin production.</title>
        <authorList>
            <person name="Fan W."/>
            <person name="Wang S."/>
            <person name="Wang H."/>
            <person name="Wang A."/>
            <person name="Jiang F."/>
            <person name="Liu H."/>
            <person name="Zhao H."/>
            <person name="Xu D."/>
            <person name="Zhang Y."/>
        </authorList>
    </citation>
    <scope>NUCLEOTIDE SEQUENCE [LARGE SCALE GENOMIC DNA]</scope>
    <source>
        <strain evidence="2">cv. Niubang</strain>
    </source>
</reference>
<protein>
    <submittedName>
        <fullName evidence="1">Uncharacterized protein</fullName>
    </submittedName>
</protein>